<proteinExistence type="predicted"/>
<dbReference type="InterPro" id="IPR011042">
    <property type="entry name" value="6-blade_b-propeller_TolB-like"/>
</dbReference>
<dbReference type="Proteomes" id="UP001066278">
    <property type="component" value="Unassembled WGS sequence"/>
</dbReference>
<gene>
    <name evidence="1" type="ORF">MOE99_05780</name>
</gene>
<dbReference type="GeneID" id="76976926"/>
<organism evidence="1 2">
    <name type="scientific">Bacillus inaquosorum</name>
    <dbReference type="NCBI Taxonomy" id="483913"/>
    <lineage>
        <taxon>Bacteria</taxon>
        <taxon>Bacillati</taxon>
        <taxon>Bacillota</taxon>
        <taxon>Bacilli</taxon>
        <taxon>Bacillales</taxon>
        <taxon>Bacillaceae</taxon>
        <taxon>Bacillus</taxon>
    </lineage>
</organism>
<dbReference type="AlphaFoldDB" id="A0A9Q4HXX2"/>
<dbReference type="Gene3D" id="2.120.10.30">
    <property type="entry name" value="TolB, C-terminal domain"/>
    <property type="match status" value="1"/>
</dbReference>
<dbReference type="RefSeq" id="WP_080428962.1">
    <property type="nucleotide sequence ID" value="NZ_CP096592.1"/>
</dbReference>
<evidence type="ECO:0000313" key="1">
    <source>
        <dbReference type="EMBL" id="MCY9228879.1"/>
    </source>
</evidence>
<accession>A0A9Q4HXX2</accession>
<comment type="caution">
    <text evidence="1">The sequence shown here is derived from an EMBL/GenBank/DDBJ whole genome shotgun (WGS) entry which is preliminary data.</text>
</comment>
<name>A0A9Q4HXX2_9BACI</name>
<evidence type="ECO:0000313" key="2">
    <source>
        <dbReference type="Proteomes" id="UP001066278"/>
    </source>
</evidence>
<dbReference type="EMBL" id="JALAXJ010000005">
    <property type="protein sequence ID" value="MCY9228879.1"/>
    <property type="molecule type" value="Genomic_DNA"/>
</dbReference>
<protein>
    <submittedName>
        <fullName evidence="1">WD40 repeat domain-containing protein</fullName>
    </submittedName>
</protein>
<sequence>MIMKNKQFIILLGILLIFLIFVSSYNVGKKSETIIIPNEEENHIDDNQKSGSFQVKKIYRLPKADELLGWSSSNSIVGFFKGDDTTEHETHQLQRLSFPFEKPETLKSIESNTINLKMSPDGKNIVGSTMSSDRTTLNLMSLTNRNKKEIASFASNKNAFVQDVSWSNNSKSICYLVIDPAKNGQTAVNVYNIDSGTLKTYPLKNVDEKESLTAVSISDDGRKVLLTALHGQQYRIMTGNVSDDGITVQKKRQNSYAEPVWLNNDQFVFLSTGETLYEYDLRNSELSVLLENVAVFKISNDRKKIAYSLYDKDNTYAGKLQGKNILFAEPIYHGTNPSEIYWSPDGSNLLVYNQNPYSAMESSSARFFDDHSYIITFK</sequence>
<reference evidence="1" key="1">
    <citation type="submission" date="2022-02" db="EMBL/GenBank/DDBJ databases">
        <title>Crop Bioprotection Bacillus Genome Sequencing.</title>
        <authorList>
            <person name="Dunlap C."/>
        </authorList>
    </citation>
    <scope>NUCLEOTIDE SEQUENCE</scope>
    <source>
        <strain evidence="1">T20C13</strain>
    </source>
</reference>
<dbReference type="SUPFAM" id="SSF82171">
    <property type="entry name" value="DPP6 N-terminal domain-like"/>
    <property type="match status" value="1"/>
</dbReference>